<dbReference type="GO" id="GO:0003700">
    <property type="term" value="F:DNA-binding transcription factor activity"/>
    <property type="evidence" value="ECO:0007669"/>
    <property type="project" value="TreeGrafter"/>
</dbReference>
<dbReference type="HOGENOM" id="CLU_034657_0_0_2"/>
<organism evidence="3 4">
    <name type="scientific">Pyrobaculum islandicum (strain DSM 4184 / JCM 9189 / GEO3)</name>
    <dbReference type="NCBI Taxonomy" id="384616"/>
    <lineage>
        <taxon>Archaea</taxon>
        <taxon>Thermoproteota</taxon>
        <taxon>Thermoprotei</taxon>
        <taxon>Thermoproteales</taxon>
        <taxon>Thermoproteaceae</taxon>
        <taxon>Pyrobaculum</taxon>
    </lineage>
</organism>
<dbReference type="InterPro" id="IPR014710">
    <property type="entry name" value="RmlC-like_jellyroll"/>
</dbReference>
<dbReference type="InterPro" id="IPR001387">
    <property type="entry name" value="Cro/C1-type_HTH"/>
</dbReference>
<gene>
    <name evidence="3" type="ordered locus">Pisl_0410</name>
</gene>
<dbReference type="PANTHER" id="PTHR46797">
    <property type="entry name" value="HTH-TYPE TRANSCRIPTIONAL REGULATOR"/>
    <property type="match status" value="1"/>
</dbReference>
<dbReference type="AlphaFoldDB" id="A1RRK6"/>
<sequence>MEYKLGNRLSELRRRKGLSLSRLARLAGVSKSTLWEIENDKISPSINTLWAIANALGVPFGELVTYDIVVKDEGVEVRLIERVENKEVYLMKLRSNAIKRSEPHRNSPMEVVQVIKGVMIVGSRDKLSLVGEGDFAKFYGGREHLYMAVGDDAEAIVTLIYGSKDELPTIEYKNTRKVSIPRYRDLIYDENVENKFLKMLIDAVNNLQTVEGLEESLTADVLNAEILTLRGKLTIPKAIKEGVRKFSQNALLRRSSFERNIDPLKYLLYEPLHPGYAEQAVYVAYELEKRGIRDVVSLGCGPAYHERMLTEILDLGITCVETSNLFKAISTFPTLNELPEKTDAIISFGSSHHIDNFLELTSSRLSRGGVLIVADEFIDDFASERARKLNVVKHHLVYLLDIPLETFREELLSAYNAAVEGKLRVALNILSKVYVDISEGTKDENRVDEEKAFLNFYHLELTSLLLGVIEERKTSVAKFISEAAERGLRLESHYKIYSTGEGKLGGGTHVLVFRRV</sequence>
<dbReference type="SUPFAM" id="SSF51182">
    <property type="entry name" value="RmlC-like cupins"/>
    <property type="match status" value="1"/>
</dbReference>
<feature type="domain" description="HTH cro/C1-type" evidence="2">
    <location>
        <begin position="9"/>
        <end position="63"/>
    </location>
</feature>
<protein>
    <submittedName>
        <fullName evidence="3">Transcriptional regulator, XRE family</fullName>
    </submittedName>
</protein>
<evidence type="ECO:0000313" key="4">
    <source>
        <dbReference type="Proteomes" id="UP000002595"/>
    </source>
</evidence>
<dbReference type="Pfam" id="PF01381">
    <property type="entry name" value="HTH_3"/>
    <property type="match status" value="1"/>
</dbReference>
<dbReference type="SUPFAM" id="SSF47413">
    <property type="entry name" value="lambda repressor-like DNA-binding domains"/>
    <property type="match status" value="1"/>
</dbReference>
<accession>A1RRK6</accession>
<dbReference type="SUPFAM" id="SSF53335">
    <property type="entry name" value="S-adenosyl-L-methionine-dependent methyltransferases"/>
    <property type="match status" value="1"/>
</dbReference>
<dbReference type="Gene3D" id="2.60.120.10">
    <property type="entry name" value="Jelly Rolls"/>
    <property type="match status" value="1"/>
</dbReference>
<dbReference type="PROSITE" id="PS50943">
    <property type="entry name" value="HTH_CROC1"/>
    <property type="match status" value="1"/>
</dbReference>
<evidence type="ECO:0000259" key="2">
    <source>
        <dbReference type="PROSITE" id="PS50943"/>
    </source>
</evidence>
<dbReference type="GO" id="GO:0005829">
    <property type="term" value="C:cytosol"/>
    <property type="evidence" value="ECO:0007669"/>
    <property type="project" value="TreeGrafter"/>
</dbReference>
<dbReference type="STRING" id="384616.Pisl_0410"/>
<dbReference type="Proteomes" id="UP000002595">
    <property type="component" value="Chromosome"/>
</dbReference>
<dbReference type="SMART" id="SM00530">
    <property type="entry name" value="HTH_XRE"/>
    <property type="match status" value="1"/>
</dbReference>
<dbReference type="GO" id="GO:0003677">
    <property type="term" value="F:DNA binding"/>
    <property type="evidence" value="ECO:0007669"/>
    <property type="project" value="UniProtKB-KW"/>
</dbReference>
<keyword evidence="4" id="KW-1185">Reference proteome</keyword>
<dbReference type="EMBL" id="CP000504">
    <property type="protein sequence ID" value="ABL87588.1"/>
    <property type="molecule type" value="Genomic_DNA"/>
</dbReference>
<evidence type="ECO:0000256" key="1">
    <source>
        <dbReference type="ARBA" id="ARBA00023125"/>
    </source>
</evidence>
<reference evidence="3" key="1">
    <citation type="submission" date="2006-12" db="EMBL/GenBank/DDBJ databases">
        <title>Complete sequence of Pyrobaculum islandicum DSM 4184.</title>
        <authorList>
            <person name="Copeland A."/>
            <person name="Lucas S."/>
            <person name="Lapidus A."/>
            <person name="Barry K."/>
            <person name="Detter J.C."/>
            <person name="Glavina del Rio T."/>
            <person name="Dalin E."/>
            <person name="Tice H."/>
            <person name="Pitluck S."/>
            <person name="Meincke L."/>
            <person name="Brettin T."/>
            <person name="Bruce D."/>
            <person name="Han C."/>
            <person name="Tapia R."/>
            <person name="Gilna P."/>
            <person name="Schmutz J."/>
            <person name="Larimer F."/>
            <person name="Land M."/>
            <person name="Hauser L."/>
            <person name="Kyrpides N."/>
            <person name="Mikhailova N."/>
            <person name="Cozen A.E."/>
            <person name="Fitz-Gibbon S.T."/>
            <person name="House C.H."/>
            <person name="Saltikov C."/>
            <person name="Lowe T."/>
            <person name="Richardson P."/>
        </authorList>
    </citation>
    <scope>NUCLEOTIDE SEQUENCE [LARGE SCALE GENOMIC DNA]</scope>
    <source>
        <strain evidence="3">DSM 4184</strain>
    </source>
</reference>
<dbReference type="KEGG" id="pis:Pisl_0410"/>
<dbReference type="InterPro" id="IPR050807">
    <property type="entry name" value="TransReg_Diox_bact_type"/>
</dbReference>
<name>A1RRK6_PYRIL</name>
<dbReference type="PANTHER" id="PTHR46797:SF1">
    <property type="entry name" value="METHYLPHOSPHONATE SYNTHASE"/>
    <property type="match status" value="1"/>
</dbReference>
<dbReference type="InterPro" id="IPR029063">
    <property type="entry name" value="SAM-dependent_MTases_sf"/>
</dbReference>
<dbReference type="InterPro" id="IPR010982">
    <property type="entry name" value="Lambda_DNA-bd_dom_sf"/>
</dbReference>
<dbReference type="InterPro" id="IPR011051">
    <property type="entry name" value="RmlC_Cupin_sf"/>
</dbReference>
<dbReference type="RefSeq" id="WP_011762165.1">
    <property type="nucleotide sequence ID" value="NC_008701.1"/>
</dbReference>
<evidence type="ECO:0000313" key="3">
    <source>
        <dbReference type="EMBL" id="ABL87588.1"/>
    </source>
</evidence>
<keyword evidence="1" id="KW-0238">DNA-binding</keyword>
<dbReference type="OrthoDB" id="27052at2157"/>
<dbReference type="Gene3D" id="1.10.260.40">
    <property type="entry name" value="lambda repressor-like DNA-binding domains"/>
    <property type="match status" value="1"/>
</dbReference>
<dbReference type="GeneID" id="4617423"/>
<dbReference type="CDD" id="cd00093">
    <property type="entry name" value="HTH_XRE"/>
    <property type="match status" value="1"/>
</dbReference>
<proteinExistence type="predicted"/>
<dbReference type="eggNOG" id="arCOG05675">
    <property type="taxonomic scope" value="Archaea"/>
</dbReference>